<dbReference type="AlphaFoldDB" id="A0A7Z7PRU0"/>
<dbReference type="InterPro" id="IPR023228">
    <property type="entry name" value="SAM_OH_AdoTrfase_N_sf"/>
</dbReference>
<dbReference type="PANTHER" id="PTHR35092:SF1">
    <property type="entry name" value="CHLORINASE MJ1651"/>
    <property type="match status" value="1"/>
</dbReference>
<dbReference type="KEGG" id="minf:MESINF_1703"/>
<organism evidence="5 6">
    <name type="scientific">Mesotoga infera</name>
    <dbReference type="NCBI Taxonomy" id="1236046"/>
    <lineage>
        <taxon>Bacteria</taxon>
        <taxon>Thermotogati</taxon>
        <taxon>Thermotogota</taxon>
        <taxon>Thermotogae</taxon>
        <taxon>Kosmotogales</taxon>
        <taxon>Kosmotogaceae</taxon>
        <taxon>Mesotoga</taxon>
    </lineage>
</organism>
<sequence>MIAFLTDWGHDSYYVGVAKAVIREINRDVEILDICHNIKPFSVRHAAYVIERVIKDLPADTVFLAVVDPGVGTSRKPVAMVLKNGMCMVGPDNGIFTLAAEGFGVHEVRELENRQYHRGVSRSFHGRDIFAPVAAHIARGLAVEKLGSRLMNFEYLKYRKATKSGNSFTGEVAFYDGFGNLETNIPLSIAGELEEGDILELNRGRNQFKITFGNTYYDVNPGQLMAHFDSSGYLEITVNKGSARELLGMDEGEQITVVKAR</sequence>
<dbReference type="RefSeq" id="WP_169699324.1">
    <property type="nucleotide sequence ID" value="NZ_LS974202.1"/>
</dbReference>
<dbReference type="InterPro" id="IPR046469">
    <property type="entry name" value="SAM_HAT_N"/>
</dbReference>
<dbReference type="Pfam" id="PF01887">
    <property type="entry name" value="SAM_HAT_N"/>
    <property type="match status" value="1"/>
</dbReference>
<evidence type="ECO:0000259" key="3">
    <source>
        <dbReference type="Pfam" id="PF01887"/>
    </source>
</evidence>
<dbReference type="Pfam" id="PF20257">
    <property type="entry name" value="SAM_HAT_C"/>
    <property type="match status" value="1"/>
</dbReference>
<keyword evidence="1" id="KW-0949">S-adenosyl-L-methionine</keyword>
<feature type="domain" description="S-adenosyl-l-methionine hydroxide adenosyltransferase N-terminal" evidence="3">
    <location>
        <begin position="2"/>
        <end position="147"/>
    </location>
</feature>
<dbReference type="PANTHER" id="PTHR35092">
    <property type="entry name" value="CHLORINASE MJ1651"/>
    <property type="match status" value="1"/>
</dbReference>
<dbReference type="InterPro" id="IPR023227">
    <property type="entry name" value="SAM_OH_AdoTrfase_C_sf"/>
</dbReference>
<dbReference type="InterPro" id="IPR046470">
    <property type="entry name" value="SAM_HAT_C"/>
</dbReference>
<accession>A0A7Z7PRU0</accession>
<feature type="domain" description="S-adenosyl-l-methionine hydroxide adenosyltransferase C-terminal" evidence="4">
    <location>
        <begin position="170"/>
        <end position="256"/>
    </location>
</feature>
<dbReference type="SUPFAM" id="SSF101852">
    <property type="entry name" value="Bacterial fluorinating enzyme, C-terminal domain"/>
    <property type="match status" value="1"/>
</dbReference>
<gene>
    <name evidence="5" type="ORF">MESINF_1703</name>
</gene>
<proteinExistence type="inferred from homology"/>
<name>A0A7Z7PRU0_9BACT</name>
<keyword evidence="6" id="KW-1185">Reference proteome</keyword>
<dbReference type="PIRSF" id="PIRSF006779">
    <property type="entry name" value="UCP006779"/>
    <property type="match status" value="1"/>
</dbReference>
<dbReference type="Gene3D" id="3.40.50.10790">
    <property type="entry name" value="S-adenosyl-l-methionine hydroxide adenosyltransferase, N-terminal"/>
    <property type="match status" value="1"/>
</dbReference>
<dbReference type="InterPro" id="IPR002747">
    <property type="entry name" value="SAM_OH_AdoTrfase"/>
</dbReference>
<evidence type="ECO:0000256" key="2">
    <source>
        <dbReference type="ARBA" id="ARBA00024035"/>
    </source>
</evidence>
<evidence type="ECO:0000256" key="1">
    <source>
        <dbReference type="ARBA" id="ARBA00022691"/>
    </source>
</evidence>
<reference evidence="5 6" key="1">
    <citation type="submission" date="2017-01" db="EMBL/GenBank/DDBJ databases">
        <authorList>
            <person name="Erauso G."/>
        </authorList>
    </citation>
    <scope>NUCLEOTIDE SEQUENCE [LARGE SCALE GENOMIC DNA]</scope>
    <source>
        <strain evidence="5">MESINF1</strain>
    </source>
</reference>
<dbReference type="SUPFAM" id="SSF102522">
    <property type="entry name" value="Bacterial fluorinating enzyme, N-terminal domain"/>
    <property type="match status" value="1"/>
</dbReference>
<evidence type="ECO:0000313" key="5">
    <source>
        <dbReference type="EMBL" id="SSC13147.1"/>
    </source>
</evidence>
<evidence type="ECO:0000313" key="6">
    <source>
        <dbReference type="Proteomes" id="UP000250796"/>
    </source>
</evidence>
<dbReference type="EMBL" id="LS974202">
    <property type="protein sequence ID" value="SSC13147.1"/>
    <property type="molecule type" value="Genomic_DNA"/>
</dbReference>
<dbReference type="Proteomes" id="UP000250796">
    <property type="component" value="Chromosome MESINF"/>
</dbReference>
<evidence type="ECO:0008006" key="7">
    <source>
        <dbReference type="Google" id="ProtNLM"/>
    </source>
</evidence>
<comment type="similarity">
    <text evidence="2">Belongs to the SAM hydrolase / SAM-dependent halogenase family.</text>
</comment>
<protein>
    <recommendedName>
        <fullName evidence="7">SAM-dependent chlorinase/fluorinase</fullName>
    </recommendedName>
</protein>
<evidence type="ECO:0000259" key="4">
    <source>
        <dbReference type="Pfam" id="PF20257"/>
    </source>
</evidence>
<dbReference type="Gene3D" id="2.40.30.90">
    <property type="entry name" value="Bacterial fluorinating enzyme like"/>
    <property type="match status" value="1"/>
</dbReference>